<evidence type="ECO:0000313" key="2">
    <source>
        <dbReference type="Proteomes" id="UP000481852"/>
    </source>
</evidence>
<dbReference type="RefSeq" id="WP_154527545.1">
    <property type="nucleotide sequence ID" value="NZ_VULZ01000023.1"/>
</dbReference>
<dbReference type="Proteomes" id="UP000481852">
    <property type="component" value="Unassembled WGS sequence"/>
</dbReference>
<comment type="caution">
    <text evidence="1">The sequence shown here is derived from an EMBL/GenBank/DDBJ whole genome shotgun (WGS) entry which is preliminary data.</text>
</comment>
<sequence>MAVRVAYTLAEAQKMLGLVKEAHMELITGQAKSYKIGTREYTALDLDDLMKQIEFFSNVVESLSGSVRTKRVARIVPRDL</sequence>
<dbReference type="Pfam" id="PF19645">
    <property type="entry name" value="DUF6148"/>
    <property type="match status" value="1"/>
</dbReference>
<gene>
    <name evidence="1" type="ORF">FYJ35_13970</name>
</gene>
<proteinExistence type="predicted"/>
<keyword evidence="2" id="KW-1185">Reference proteome</keyword>
<dbReference type="AlphaFoldDB" id="A0A6L5X9L0"/>
<dbReference type="EMBL" id="VULZ01000023">
    <property type="protein sequence ID" value="MSS16115.1"/>
    <property type="molecule type" value="Genomic_DNA"/>
</dbReference>
<protein>
    <submittedName>
        <fullName evidence="1">Uncharacterized protein</fullName>
    </submittedName>
</protein>
<accession>A0A6L5X9L0</accession>
<organism evidence="1 2">
    <name type="scientific">Porcincola intestinalis</name>
    <dbReference type="NCBI Taxonomy" id="2606632"/>
    <lineage>
        <taxon>Bacteria</taxon>
        <taxon>Bacillati</taxon>
        <taxon>Bacillota</taxon>
        <taxon>Clostridia</taxon>
        <taxon>Lachnospirales</taxon>
        <taxon>Lachnospiraceae</taxon>
        <taxon>Porcincola</taxon>
    </lineage>
</organism>
<name>A0A6L5X9L0_9FIRM</name>
<dbReference type="InterPro" id="IPR046146">
    <property type="entry name" value="DUF6148"/>
</dbReference>
<reference evidence="1 2" key="1">
    <citation type="submission" date="2019-08" db="EMBL/GenBank/DDBJ databases">
        <title>In-depth cultivation of the pig gut microbiome towards novel bacterial diversity and tailored functional studies.</title>
        <authorList>
            <person name="Wylensek D."/>
            <person name="Hitch T.C.A."/>
            <person name="Clavel T."/>
        </authorList>
    </citation>
    <scope>NUCLEOTIDE SEQUENCE [LARGE SCALE GENOMIC DNA]</scope>
    <source>
        <strain evidence="1 2">Oil+RF-744-WCA-WT-11</strain>
    </source>
</reference>
<evidence type="ECO:0000313" key="1">
    <source>
        <dbReference type="EMBL" id="MSS16115.1"/>
    </source>
</evidence>